<dbReference type="GO" id="GO:0022857">
    <property type="term" value="F:transmembrane transporter activity"/>
    <property type="evidence" value="ECO:0007669"/>
    <property type="project" value="TreeGrafter"/>
</dbReference>
<dbReference type="Pfam" id="PF12704">
    <property type="entry name" value="MacB_PCD"/>
    <property type="match status" value="2"/>
</dbReference>
<feature type="transmembrane region" description="Helical" evidence="7">
    <location>
        <begin position="374"/>
        <end position="402"/>
    </location>
</feature>
<accession>A0A2T7BMA4</accession>
<dbReference type="GO" id="GO:0005886">
    <property type="term" value="C:plasma membrane"/>
    <property type="evidence" value="ECO:0007669"/>
    <property type="project" value="UniProtKB-SubCell"/>
</dbReference>
<feature type="transmembrane region" description="Helical" evidence="7">
    <location>
        <begin position="668"/>
        <end position="693"/>
    </location>
</feature>
<dbReference type="InterPro" id="IPR025857">
    <property type="entry name" value="MacB_PCD"/>
</dbReference>
<keyword evidence="4 7" id="KW-1133">Transmembrane helix</keyword>
<dbReference type="Pfam" id="PF02687">
    <property type="entry name" value="FtsX"/>
    <property type="match status" value="2"/>
</dbReference>
<evidence type="ECO:0000256" key="2">
    <source>
        <dbReference type="ARBA" id="ARBA00022475"/>
    </source>
</evidence>
<dbReference type="PANTHER" id="PTHR30572">
    <property type="entry name" value="MEMBRANE COMPONENT OF TRANSPORTER-RELATED"/>
    <property type="match status" value="1"/>
</dbReference>
<evidence type="ECO:0000256" key="6">
    <source>
        <dbReference type="ARBA" id="ARBA00038076"/>
    </source>
</evidence>
<name>A0A2T7BMA4_9BACT</name>
<gene>
    <name evidence="10" type="ORF">DCC81_04775</name>
</gene>
<keyword evidence="11" id="KW-1185">Reference proteome</keyword>
<feature type="transmembrane region" description="Helical" evidence="7">
    <location>
        <begin position="720"/>
        <end position="739"/>
    </location>
</feature>
<dbReference type="RefSeq" id="WP_108685441.1">
    <property type="nucleotide sequence ID" value="NZ_QCYK01000001.1"/>
</dbReference>
<evidence type="ECO:0000313" key="10">
    <source>
        <dbReference type="EMBL" id="PUZ28802.1"/>
    </source>
</evidence>
<evidence type="ECO:0000256" key="4">
    <source>
        <dbReference type="ARBA" id="ARBA00022989"/>
    </source>
</evidence>
<dbReference type="Proteomes" id="UP000244450">
    <property type="component" value="Unassembled WGS sequence"/>
</dbReference>
<evidence type="ECO:0000256" key="5">
    <source>
        <dbReference type="ARBA" id="ARBA00023136"/>
    </source>
</evidence>
<organism evidence="10 11">
    <name type="scientific">Chitinophaga parva</name>
    <dbReference type="NCBI Taxonomy" id="2169414"/>
    <lineage>
        <taxon>Bacteria</taxon>
        <taxon>Pseudomonadati</taxon>
        <taxon>Bacteroidota</taxon>
        <taxon>Chitinophagia</taxon>
        <taxon>Chitinophagales</taxon>
        <taxon>Chitinophagaceae</taxon>
        <taxon>Chitinophaga</taxon>
    </lineage>
</organism>
<feature type="transmembrane region" description="Helical" evidence="7">
    <location>
        <begin position="329"/>
        <end position="354"/>
    </location>
</feature>
<dbReference type="OrthoDB" id="5933722at2"/>
<dbReference type="PANTHER" id="PTHR30572:SF4">
    <property type="entry name" value="ABC TRANSPORTER PERMEASE YTRF"/>
    <property type="match status" value="1"/>
</dbReference>
<feature type="transmembrane region" description="Helical" evidence="7">
    <location>
        <begin position="282"/>
        <end position="304"/>
    </location>
</feature>
<evidence type="ECO:0000256" key="3">
    <source>
        <dbReference type="ARBA" id="ARBA00022692"/>
    </source>
</evidence>
<feature type="domain" description="ABC3 transporter permease C-terminal" evidence="8">
    <location>
        <begin position="288"/>
        <end position="391"/>
    </location>
</feature>
<feature type="transmembrane region" description="Helical" evidence="7">
    <location>
        <begin position="751"/>
        <end position="772"/>
    </location>
</feature>
<evidence type="ECO:0000259" key="8">
    <source>
        <dbReference type="Pfam" id="PF02687"/>
    </source>
</evidence>
<evidence type="ECO:0000259" key="9">
    <source>
        <dbReference type="Pfam" id="PF12704"/>
    </source>
</evidence>
<dbReference type="InterPro" id="IPR003838">
    <property type="entry name" value="ABC3_permease_C"/>
</dbReference>
<evidence type="ECO:0000313" key="11">
    <source>
        <dbReference type="Proteomes" id="UP000244450"/>
    </source>
</evidence>
<evidence type="ECO:0000256" key="1">
    <source>
        <dbReference type="ARBA" id="ARBA00004651"/>
    </source>
</evidence>
<proteinExistence type="inferred from homology"/>
<dbReference type="AlphaFoldDB" id="A0A2T7BMA4"/>
<feature type="domain" description="ABC3 transporter permease C-terminal" evidence="8">
    <location>
        <begin position="671"/>
        <end position="783"/>
    </location>
</feature>
<comment type="subcellular location">
    <subcellularLocation>
        <location evidence="1">Cell membrane</location>
        <topology evidence="1">Multi-pass membrane protein</topology>
    </subcellularLocation>
</comment>
<feature type="domain" description="MacB-like periplasmic core" evidence="9">
    <location>
        <begin position="431"/>
        <end position="633"/>
    </location>
</feature>
<feature type="transmembrane region" description="Helical" evidence="7">
    <location>
        <begin position="423"/>
        <end position="444"/>
    </location>
</feature>
<feature type="domain" description="MacB-like periplasmic core" evidence="9">
    <location>
        <begin position="20"/>
        <end position="242"/>
    </location>
</feature>
<keyword evidence="3 7" id="KW-0812">Transmembrane</keyword>
<protein>
    <submittedName>
        <fullName evidence="10">ABC transporter permease</fullName>
    </submittedName>
</protein>
<comment type="similarity">
    <text evidence="6">Belongs to the ABC-4 integral membrane protein family.</text>
</comment>
<reference evidence="10 11" key="1">
    <citation type="submission" date="2018-04" db="EMBL/GenBank/DDBJ databases">
        <title>Chitinophaga fuyangensis sp. nov., isolated from soil in a chemical factory.</title>
        <authorList>
            <person name="Chen K."/>
        </authorList>
    </citation>
    <scope>NUCLEOTIDE SEQUENCE [LARGE SCALE GENOMIC DNA]</scope>
    <source>
        <strain evidence="10 11">LY-1</strain>
    </source>
</reference>
<comment type="caution">
    <text evidence="10">The sequence shown here is derived from an EMBL/GenBank/DDBJ whole genome shotgun (WGS) entry which is preliminary data.</text>
</comment>
<dbReference type="InterPro" id="IPR050250">
    <property type="entry name" value="Macrolide_Exporter_MacB"/>
</dbReference>
<feature type="transmembrane region" description="Helical" evidence="7">
    <location>
        <begin position="21"/>
        <end position="42"/>
    </location>
</feature>
<evidence type="ECO:0000256" key="7">
    <source>
        <dbReference type="SAM" id="Phobius"/>
    </source>
</evidence>
<keyword evidence="2" id="KW-1003">Cell membrane</keyword>
<keyword evidence="5 7" id="KW-0472">Membrane</keyword>
<dbReference type="EMBL" id="QCYK01000001">
    <property type="protein sequence ID" value="PUZ28802.1"/>
    <property type="molecule type" value="Genomic_DNA"/>
</dbReference>
<sequence length="791" mass="87691">MFKNYIKIAWRSFRNSKVYSVINVLGLAMGLCMALLTGLWMWDECSFNRNFAHYDRLLKVYHNSTDNGTVSTYQTVPYPLAAEMRVKYAGDYKAVALGKGADHVMEAGETQLTTFGLYAETPLVSMLNMQLLQGSAASMDDVGSLLISTSLAHQLFGDKNPLDQVVRVDNKRSMKITGVFADFPLNCSFAPVKYLMPWMNIAQDRDWARHDIENNRWSNNSYDIYAQLQDHVSLENASAHIAGVFDHRNLGGDPKPVLQPMRNWHLYNNFKNGKPDGGLIQYVWLFGAIGGFVLLLACINFMNLSTARSEKRAREVGIRKSSGSLRGQLIAQFLVESVMMAAAAMVLALLATAAALPAFNQLADKQMHLPVGSVVFWAVILVCVLFTGIIAGSYPAFYLSAFKPVKVLKGTFKTGRMAALPRRLLVVVQFFISVVLVIGTVSIYQQIRYTQNRPVGYNREGLLQVALNTPEIRTNYEGLRRDLLQSGMVAEMAESSGPATAIWANLGGFSWEGMPADMRPQFGVTRVTVDYGKAVGWQISRGRDLSRDYGTDDHAVILNEAAVRYTGIKDPVGKMIRWGDDQLHVVGVVKDVVMESPFAKVNPMIFVPDGVDIAMAIVRLQPGRQPAAALPVIEKIFRQHNPKGPFVYGFVDDVYAAKFQVEERTGTLAAVFTVFAVLISCLGLFGLASFVAAQRTREIGIRKVLGATIVQVWGLLSRDFVMLVLLASVLAIPVAYYCMEQWLSKYEYHMQISWAVLLLSSLGALMLTLLTVSFQAIRAAMVNPVQSLRSE</sequence>